<evidence type="ECO:0008006" key="4">
    <source>
        <dbReference type="Google" id="ProtNLM"/>
    </source>
</evidence>
<feature type="transmembrane region" description="Helical" evidence="1">
    <location>
        <begin position="487"/>
        <end position="507"/>
    </location>
</feature>
<feature type="transmembrane region" description="Helical" evidence="1">
    <location>
        <begin position="147"/>
        <end position="170"/>
    </location>
</feature>
<protein>
    <recommendedName>
        <fullName evidence="4">Glycosyltransferase RgtA/B/C/D-like domain-containing protein</fullName>
    </recommendedName>
</protein>
<evidence type="ECO:0000313" key="3">
    <source>
        <dbReference type="Proteomes" id="UP000612352"/>
    </source>
</evidence>
<dbReference type="EMBL" id="JAEDAJ010000006">
    <property type="protein sequence ID" value="MBK0332010.1"/>
    <property type="molecule type" value="Genomic_DNA"/>
</dbReference>
<dbReference type="InterPro" id="IPR046062">
    <property type="entry name" value="DUF6020"/>
</dbReference>
<feature type="transmembrane region" description="Helical" evidence="1">
    <location>
        <begin position="276"/>
        <end position="298"/>
    </location>
</feature>
<keyword evidence="1" id="KW-1133">Transmembrane helix</keyword>
<feature type="transmembrane region" description="Helical" evidence="1">
    <location>
        <begin position="46"/>
        <end position="64"/>
    </location>
</feature>
<organism evidence="2 3">
    <name type="scientific">Brachybacterium halotolerans</name>
    <dbReference type="NCBI Taxonomy" id="2795215"/>
    <lineage>
        <taxon>Bacteria</taxon>
        <taxon>Bacillati</taxon>
        <taxon>Actinomycetota</taxon>
        <taxon>Actinomycetes</taxon>
        <taxon>Micrococcales</taxon>
        <taxon>Dermabacteraceae</taxon>
        <taxon>Brachybacterium</taxon>
    </lineage>
</organism>
<evidence type="ECO:0000313" key="2">
    <source>
        <dbReference type="EMBL" id="MBK0332010.1"/>
    </source>
</evidence>
<dbReference type="RefSeq" id="WP_200502855.1">
    <property type="nucleotide sequence ID" value="NZ_JAEDAJ010000006.1"/>
</dbReference>
<reference evidence="2 3" key="1">
    <citation type="submission" date="2020-12" db="EMBL/GenBank/DDBJ databases">
        <title>Brachybacterium sp. MASK1Z-5, whole genome shotgun sequence.</title>
        <authorList>
            <person name="Tuo L."/>
        </authorList>
    </citation>
    <scope>NUCLEOTIDE SEQUENCE [LARGE SCALE GENOMIC DNA]</scope>
    <source>
        <strain evidence="2 3">MASK1Z-5</strain>
    </source>
</reference>
<keyword evidence="1" id="KW-0812">Transmembrane</keyword>
<comment type="caution">
    <text evidence="2">The sequence shown here is derived from an EMBL/GenBank/DDBJ whole genome shotgun (WGS) entry which is preliminary data.</text>
</comment>
<evidence type="ECO:0000256" key="1">
    <source>
        <dbReference type="SAM" id="Phobius"/>
    </source>
</evidence>
<dbReference type="Proteomes" id="UP000612352">
    <property type="component" value="Unassembled WGS sequence"/>
</dbReference>
<keyword evidence="1" id="KW-0472">Membrane</keyword>
<keyword evidence="3" id="KW-1185">Reference proteome</keyword>
<feature type="transmembrane region" description="Helical" evidence="1">
    <location>
        <begin position="461"/>
        <end position="480"/>
    </location>
</feature>
<gene>
    <name evidence="2" type="ORF">I8D64_11430</name>
</gene>
<sequence length="554" mass="59128">MALEVLRGGARKAVFALAPALLLALVDVLAVPAAQMPWSGGRIVRHLVVAAVIAAGMWILLSAVDARTARDPRGAGGPASWRSCLGMAGIGAVLWLLMWAAVGPLDAMNDTYWSIRNPLGVAPQQPLVYSMVISGVVHGLRLVTGSMLPGIIALVLLQVILYGLGLAWTLRVLSRMGVPRAVLLALAVVLGLLPITANFTFALVKDAAFTGFTLLLVPVLLSIQQTDGRCLRRRGFVCVMVLSMLGFALTRNNALVILAVIGVLLVVLARRARRAAFLWVAGIVVVALLPQQILTLAAGPQKSVESLGVPLQMVGSTLVHEPQCIAPEDARTLDRIMPLQTWRGVFRPQSVDPVKYDPVFSEDALQDSGGEFLSVVARTLVRCPGPMLAGYRDQTSQLWRWDAVGVGATSQSFFLEPISNAPGDRDEILADLASHGVVKRPLLGEAVGTRMESVYRAGLDLTPGAGTWVWALALVVAAAWYGRRGEVLVVAFPALLLWATLMAAAPIAQPFRYVAYLPWILAIAAVVLIWGRGRAVSRPDAPRAAARGRRTSPG</sequence>
<name>A0ABS1BBJ7_9MICO</name>
<feature type="transmembrane region" description="Helical" evidence="1">
    <location>
        <begin position="182"/>
        <end position="201"/>
    </location>
</feature>
<feature type="transmembrane region" description="Helical" evidence="1">
    <location>
        <begin position="84"/>
        <end position="102"/>
    </location>
</feature>
<dbReference type="Pfam" id="PF19484">
    <property type="entry name" value="DUF6020"/>
    <property type="match status" value="1"/>
</dbReference>
<accession>A0ABS1BBJ7</accession>
<proteinExistence type="predicted"/>
<feature type="transmembrane region" description="Helical" evidence="1">
    <location>
        <begin position="254"/>
        <end position="269"/>
    </location>
</feature>
<feature type="transmembrane region" description="Helical" evidence="1">
    <location>
        <begin position="513"/>
        <end position="531"/>
    </location>
</feature>